<dbReference type="Proteomes" id="UP000600171">
    <property type="component" value="Unassembled WGS sequence"/>
</dbReference>
<dbReference type="NCBIfam" id="NF004790">
    <property type="entry name" value="PRK06136.1"/>
    <property type="match status" value="1"/>
</dbReference>
<organism evidence="7 8">
    <name type="scientific">Rothia aerolata</name>
    <dbReference type="NCBI Taxonomy" id="1812262"/>
    <lineage>
        <taxon>Bacteria</taxon>
        <taxon>Bacillati</taxon>
        <taxon>Actinomycetota</taxon>
        <taxon>Actinomycetes</taxon>
        <taxon>Micrococcales</taxon>
        <taxon>Micrococcaceae</taxon>
        <taxon>Rothia</taxon>
    </lineage>
</organism>
<gene>
    <name evidence="7" type="ORF">GCM10007359_04060</name>
</gene>
<evidence type="ECO:0000256" key="2">
    <source>
        <dbReference type="ARBA" id="ARBA00022603"/>
    </source>
</evidence>
<protein>
    <recommendedName>
        <fullName evidence="1">uroporphyrinogen-III C-methyltransferase</fullName>
        <ecNumber evidence="1">2.1.1.107</ecNumber>
    </recommendedName>
</protein>
<keyword evidence="5" id="KW-0627">Porphyrin biosynthesis</keyword>
<dbReference type="PANTHER" id="PTHR45790">
    <property type="entry name" value="SIROHEME SYNTHASE-RELATED"/>
    <property type="match status" value="1"/>
</dbReference>
<dbReference type="FunFam" id="3.40.1010.10:FF:000001">
    <property type="entry name" value="Siroheme synthase"/>
    <property type="match status" value="1"/>
</dbReference>
<dbReference type="AlphaFoldDB" id="A0A917MQP5"/>
<dbReference type="PANTHER" id="PTHR45790:SF3">
    <property type="entry name" value="S-ADENOSYL-L-METHIONINE-DEPENDENT UROPORPHYRINOGEN III METHYLTRANSFERASE, CHLOROPLASTIC"/>
    <property type="match status" value="1"/>
</dbReference>
<dbReference type="EMBL" id="BMDC01000001">
    <property type="protein sequence ID" value="GGH58178.1"/>
    <property type="molecule type" value="Genomic_DNA"/>
</dbReference>
<dbReference type="CDD" id="cd11642">
    <property type="entry name" value="SUMT"/>
    <property type="match status" value="1"/>
</dbReference>
<evidence type="ECO:0000313" key="8">
    <source>
        <dbReference type="Proteomes" id="UP000600171"/>
    </source>
</evidence>
<evidence type="ECO:0000256" key="3">
    <source>
        <dbReference type="ARBA" id="ARBA00022679"/>
    </source>
</evidence>
<keyword evidence="8" id="KW-1185">Reference proteome</keyword>
<evidence type="ECO:0000256" key="4">
    <source>
        <dbReference type="ARBA" id="ARBA00022691"/>
    </source>
</evidence>
<keyword evidence="4" id="KW-0949">S-adenosyl-L-methionine</keyword>
<dbReference type="Gene3D" id="3.40.1010.10">
    <property type="entry name" value="Cobalt-precorrin-4 Transmethylase, Domain 1"/>
    <property type="match status" value="1"/>
</dbReference>
<evidence type="ECO:0000256" key="1">
    <source>
        <dbReference type="ARBA" id="ARBA00012162"/>
    </source>
</evidence>
<keyword evidence="3" id="KW-0808">Transferase</keyword>
<dbReference type="InterPro" id="IPR014776">
    <property type="entry name" value="4pyrrole_Mease_sub2"/>
</dbReference>
<dbReference type="SUPFAM" id="SSF53790">
    <property type="entry name" value="Tetrapyrrole methylase"/>
    <property type="match status" value="1"/>
</dbReference>
<sequence length="353" mass="37419">MFLNLDVTGAHVLLCGAEERTARVAAKYVQAGSISHCAAQGELSHLPTAAPSLVVLCLSEHEDAAGWASAVRAAFPGAVVTLDRSEPVGETGTVYLIGAGPGTPGYMTARALEVLADSDVVLVDHLSPTKEVSQWAPAAKIIDVGKVPGEHKVPQRQIDQMMIDYALQGKNVARMKGGDPYVFGRGTEELYVCERAGIRVEVVSGVTSSIAVPARAKVPMTLRKVSHMFTVVSGHAELSDAELDHLAGFVTSGGTISLLMGVRTLPHTVAGLLARGVREDMPVGTFEDVYRENERVRYSTLGRASEDLADVRPPAITVIGEVVAAGDESSEEARARRDEMLALALSEGRDKKA</sequence>
<keyword evidence="2" id="KW-0489">Methyltransferase</keyword>
<dbReference type="InterPro" id="IPR014777">
    <property type="entry name" value="4pyrrole_Mease_sub1"/>
</dbReference>
<dbReference type="Gene3D" id="3.30.950.10">
    <property type="entry name" value="Methyltransferase, Cobalt-precorrin-4 Transmethylase, Domain 2"/>
    <property type="match status" value="1"/>
</dbReference>
<evidence type="ECO:0000256" key="5">
    <source>
        <dbReference type="ARBA" id="ARBA00023244"/>
    </source>
</evidence>
<dbReference type="GO" id="GO:0032259">
    <property type="term" value="P:methylation"/>
    <property type="evidence" value="ECO:0007669"/>
    <property type="project" value="UniProtKB-KW"/>
</dbReference>
<comment type="caution">
    <text evidence="7">The sequence shown here is derived from an EMBL/GenBank/DDBJ whole genome shotgun (WGS) entry which is preliminary data.</text>
</comment>
<dbReference type="GO" id="GO:0019354">
    <property type="term" value="P:siroheme biosynthetic process"/>
    <property type="evidence" value="ECO:0007669"/>
    <property type="project" value="InterPro"/>
</dbReference>
<dbReference type="RefSeq" id="WP_188358661.1">
    <property type="nucleotide sequence ID" value="NZ_BMDC01000001.1"/>
</dbReference>
<dbReference type="NCBIfam" id="TIGR01469">
    <property type="entry name" value="cobA_cysG_Cterm"/>
    <property type="match status" value="1"/>
</dbReference>
<evidence type="ECO:0000259" key="6">
    <source>
        <dbReference type="Pfam" id="PF00590"/>
    </source>
</evidence>
<name>A0A917MQP5_9MICC</name>
<dbReference type="GO" id="GO:0004851">
    <property type="term" value="F:uroporphyrin-III C-methyltransferase activity"/>
    <property type="evidence" value="ECO:0007669"/>
    <property type="project" value="UniProtKB-EC"/>
</dbReference>
<accession>A0A917MQP5</accession>
<dbReference type="InterPro" id="IPR035996">
    <property type="entry name" value="4pyrrol_Methylase_sf"/>
</dbReference>
<dbReference type="Pfam" id="PF00590">
    <property type="entry name" value="TP_methylase"/>
    <property type="match status" value="1"/>
</dbReference>
<proteinExistence type="predicted"/>
<dbReference type="InterPro" id="IPR006366">
    <property type="entry name" value="CobA/CysG_C"/>
</dbReference>
<reference evidence="7 8" key="1">
    <citation type="journal article" date="2014" name="Int. J. Syst. Evol. Microbiol.">
        <title>Complete genome sequence of Corynebacterium casei LMG S-19264T (=DSM 44701T), isolated from a smear-ripened cheese.</title>
        <authorList>
            <consortium name="US DOE Joint Genome Institute (JGI-PGF)"/>
            <person name="Walter F."/>
            <person name="Albersmeier A."/>
            <person name="Kalinowski J."/>
            <person name="Ruckert C."/>
        </authorList>
    </citation>
    <scope>NUCLEOTIDE SEQUENCE [LARGE SCALE GENOMIC DNA]</scope>
    <source>
        <strain evidence="7 8">CCM 8669</strain>
    </source>
</reference>
<dbReference type="InterPro" id="IPR050161">
    <property type="entry name" value="Siro_Cobalamin_biosynth"/>
</dbReference>
<feature type="domain" description="Tetrapyrrole methylase" evidence="6">
    <location>
        <begin position="93"/>
        <end position="303"/>
    </location>
</feature>
<dbReference type="InterPro" id="IPR000878">
    <property type="entry name" value="4pyrrol_Mease"/>
</dbReference>
<dbReference type="EC" id="2.1.1.107" evidence="1"/>
<evidence type="ECO:0000313" key="7">
    <source>
        <dbReference type="EMBL" id="GGH58178.1"/>
    </source>
</evidence>